<dbReference type="Pfam" id="PF01883">
    <property type="entry name" value="FeS_assembly_P"/>
    <property type="match status" value="1"/>
</dbReference>
<dbReference type="NCBIfam" id="TIGR02945">
    <property type="entry name" value="SUF_assoc"/>
    <property type="match status" value="1"/>
</dbReference>
<reference evidence="2" key="1">
    <citation type="submission" date="2016-09" db="EMBL/GenBank/DDBJ databases">
        <authorList>
            <person name="Capua I."/>
            <person name="De Benedictis P."/>
            <person name="Joannis T."/>
            <person name="Lombin L.H."/>
            <person name="Cattoli G."/>
        </authorList>
    </citation>
    <scope>NUCLEOTIDE SEQUENCE</scope>
    <source>
        <strain evidence="2">B9</strain>
    </source>
</reference>
<organism evidence="2">
    <name type="scientific">Cupriavidus necator</name>
    <name type="common">Alcaligenes eutrophus</name>
    <name type="synonym">Ralstonia eutropha</name>
    <dbReference type="NCBI Taxonomy" id="106590"/>
    <lineage>
        <taxon>Bacteria</taxon>
        <taxon>Pseudomonadati</taxon>
        <taxon>Pseudomonadota</taxon>
        <taxon>Betaproteobacteria</taxon>
        <taxon>Burkholderiales</taxon>
        <taxon>Burkholderiaceae</taxon>
        <taxon>Cupriavidus</taxon>
    </lineage>
</organism>
<evidence type="ECO:0000313" key="2">
    <source>
        <dbReference type="EMBL" id="SCU85101.1"/>
    </source>
</evidence>
<protein>
    <submittedName>
        <fullName evidence="2">MIP18 family protein YitW</fullName>
    </submittedName>
</protein>
<feature type="domain" description="MIP18 family-like" evidence="1">
    <location>
        <begin position="27"/>
        <end position="98"/>
    </location>
</feature>
<dbReference type="EMBL" id="FMSH01000378">
    <property type="protein sequence ID" value="SCU85101.1"/>
    <property type="molecule type" value="Genomic_DNA"/>
</dbReference>
<dbReference type="PANTHER" id="PTHR42831:SF1">
    <property type="entry name" value="FE-S PROTEIN MATURATION AUXILIARY FACTOR YITW"/>
    <property type="match status" value="1"/>
</dbReference>
<gene>
    <name evidence="2" type="primary">yitW</name>
    <name evidence="2" type="ORF">CNECB9_4390024</name>
</gene>
<dbReference type="PANTHER" id="PTHR42831">
    <property type="entry name" value="FE-S PROTEIN MATURATION AUXILIARY FACTOR YITW"/>
    <property type="match status" value="1"/>
</dbReference>
<dbReference type="AlphaFoldDB" id="A0A1K0IYC0"/>
<name>A0A1K0IYC0_CUPNE</name>
<dbReference type="Gene3D" id="3.30.300.130">
    <property type="entry name" value="Fe-S cluster assembly (FSCA)"/>
    <property type="match status" value="1"/>
</dbReference>
<proteinExistence type="predicted"/>
<evidence type="ECO:0000259" key="1">
    <source>
        <dbReference type="Pfam" id="PF01883"/>
    </source>
</evidence>
<dbReference type="InterPro" id="IPR002744">
    <property type="entry name" value="MIP18-like"/>
</dbReference>
<dbReference type="RefSeq" id="WP_340527820.1">
    <property type="nucleotide sequence ID" value="NZ_FMSH01000378.1"/>
</dbReference>
<sequence>MSMIDWLHKAREHEDRFEAEPDSLEGRVIAALRTVYDPEIPVNIYDLGLIYQLSVDEASGKVGIRMTLTAPGCPVAQTFPGVVEGAVMEASGVEEVEVELVWDPPWSRERMSEAARLELGLL</sequence>
<dbReference type="InterPro" id="IPR014291">
    <property type="entry name" value="SUF_FeS_clus_asmbl-assoc"/>
</dbReference>
<dbReference type="InterPro" id="IPR034904">
    <property type="entry name" value="FSCA_dom_sf"/>
</dbReference>
<dbReference type="InterPro" id="IPR052339">
    <property type="entry name" value="Fe-S_Maturation_MIP18"/>
</dbReference>
<accession>A0A1K0IYC0</accession>
<dbReference type="SUPFAM" id="SSF117916">
    <property type="entry name" value="Fe-S cluster assembly (FSCA) domain-like"/>
    <property type="match status" value="1"/>
</dbReference>